<dbReference type="Proteomes" id="UP000887572">
    <property type="component" value="Unplaced"/>
</dbReference>
<evidence type="ECO:0000313" key="5">
    <source>
        <dbReference type="WBParaSite" id="Gr19_v10_g4131.t1"/>
    </source>
</evidence>
<dbReference type="SUPFAM" id="SSF56994">
    <property type="entry name" value="Insulin-like"/>
    <property type="match status" value="1"/>
</dbReference>
<dbReference type="GO" id="GO:0005576">
    <property type="term" value="C:extracellular region"/>
    <property type="evidence" value="ECO:0007669"/>
    <property type="project" value="InterPro"/>
</dbReference>
<dbReference type="WBParaSite" id="Gr19_v10_g4131.t1">
    <property type="protein sequence ID" value="Gr19_v10_g4131.t1"/>
    <property type="gene ID" value="Gr19_v10_g4131"/>
</dbReference>
<protein>
    <submittedName>
        <fullName evidence="5">Insulin-like domain-containing protein</fullName>
    </submittedName>
</protein>
<evidence type="ECO:0000256" key="2">
    <source>
        <dbReference type="SAM" id="Phobius"/>
    </source>
</evidence>
<evidence type="ECO:0000256" key="1">
    <source>
        <dbReference type="ARBA" id="ARBA00022729"/>
    </source>
</evidence>
<keyword evidence="2" id="KW-0812">Transmembrane</keyword>
<feature type="transmembrane region" description="Helical" evidence="2">
    <location>
        <begin position="30"/>
        <end position="48"/>
    </location>
</feature>
<evidence type="ECO:0000259" key="3">
    <source>
        <dbReference type="Pfam" id="PF00049"/>
    </source>
</evidence>
<proteinExistence type="predicted"/>
<keyword evidence="1" id="KW-0732">Signal</keyword>
<dbReference type="InterPro" id="IPR036438">
    <property type="entry name" value="Insulin-like_sf"/>
</dbReference>
<reference evidence="5" key="1">
    <citation type="submission" date="2022-11" db="UniProtKB">
        <authorList>
            <consortium name="WormBaseParasite"/>
        </authorList>
    </citation>
    <scope>IDENTIFICATION</scope>
</reference>
<organism evidence="4 5">
    <name type="scientific">Globodera rostochiensis</name>
    <name type="common">Golden nematode worm</name>
    <name type="synonym">Heterodera rostochiensis</name>
    <dbReference type="NCBI Taxonomy" id="31243"/>
    <lineage>
        <taxon>Eukaryota</taxon>
        <taxon>Metazoa</taxon>
        <taxon>Ecdysozoa</taxon>
        <taxon>Nematoda</taxon>
        <taxon>Chromadorea</taxon>
        <taxon>Rhabditida</taxon>
        <taxon>Tylenchina</taxon>
        <taxon>Tylenchomorpha</taxon>
        <taxon>Tylenchoidea</taxon>
        <taxon>Heteroderidae</taxon>
        <taxon>Heteroderinae</taxon>
        <taxon>Globodera</taxon>
    </lineage>
</organism>
<dbReference type="InterPro" id="IPR016179">
    <property type="entry name" value="Insulin-like"/>
</dbReference>
<name>A0A914HVC7_GLORO</name>
<keyword evidence="2" id="KW-0472">Membrane</keyword>
<evidence type="ECO:0000313" key="4">
    <source>
        <dbReference type="Proteomes" id="UP000887572"/>
    </source>
</evidence>
<keyword evidence="2" id="KW-1133">Transmembrane helix</keyword>
<dbReference type="Gene3D" id="1.10.100.10">
    <property type="entry name" value="Insulin-like"/>
    <property type="match status" value="1"/>
</dbReference>
<accession>A0A914HVC7</accession>
<sequence length="214" mass="24403">MTESESRKHRPQLKNDHRQIGDLDLNAMNFFPSSAVCCFFFLGFFASLHPTTMSRRLCGQVLTSELKRVCTKEGMKGPCLHGASNFAPVQTKRASERRFPPLWIRLPKWTALSTTLPLFFPQVVADNSRTAVFGRHFAWLSTTIDDKFLQNFHRIQRRKATAPGAVQQKRSLRLKRAKGIVDKCCSGEGCDDTFLDSFCCDESEEKVFRANHKI</sequence>
<keyword evidence="4" id="KW-1185">Reference proteome</keyword>
<dbReference type="AlphaFoldDB" id="A0A914HVC7"/>
<feature type="domain" description="Insulin-like" evidence="3">
    <location>
        <begin position="56"/>
        <end position="199"/>
    </location>
</feature>
<dbReference type="Pfam" id="PF00049">
    <property type="entry name" value="Insulin"/>
    <property type="match status" value="1"/>
</dbReference>
<dbReference type="GO" id="GO:0005179">
    <property type="term" value="F:hormone activity"/>
    <property type="evidence" value="ECO:0007669"/>
    <property type="project" value="InterPro"/>
</dbReference>